<comment type="caution">
    <text evidence="1">The sequence shown here is derived from an EMBL/GenBank/DDBJ whole genome shotgun (WGS) entry which is preliminary data.</text>
</comment>
<dbReference type="Proteomes" id="UP001165064">
    <property type="component" value="Unassembled WGS sequence"/>
</dbReference>
<keyword evidence="2" id="KW-1185">Reference proteome</keyword>
<gene>
    <name evidence="1" type="ORF">Amon02_001262900</name>
</gene>
<protein>
    <submittedName>
        <fullName evidence="1">Unnamed protein product</fullName>
    </submittedName>
</protein>
<dbReference type="EMBL" id="BSXS01015009">
    <property type="protein sequence ID" value="GMF06278.1"/>
    <property type="molecule type" value="Genomic_DNA"/>
</dbReference>
<proteinExistence type="predicted"/>
<organism evidence="1 2">
    <name type="scientific">Ambrosiozyma monospora</name>
    <name type="common">Yeast</name>
    <name type="synonym">Endomycopsis monosporus</name>
    <dbReference type="NCBI Taxonomy" id="43982"/>
    <lineage>
        <taxon>Eukaryota</taxon>
        <taxon>Fungi</taxon>
        <taxon>Dikarya</taxon>
        <taxon>Ascomycota</taxon>
        <taxon>Saccharomycotina</taxon>
        <taxon>Pichiomycetes</taxon>
        <taxon>Pichiales</taxon>
        <taxon>Pichiaceae</taxon>
        <taxon>Ambrosiozyma</taxon>
    </lineage>
</organism>
<evidence type="ECO:0000313" key="1">
    <source>
        <dbReference type="EMBL" id="GMF06278.1"/>
    </source>
</evidence>
<accession>A0ACB5UA74</accession>
<reference evidence="1" key="1">
    <citation type="submission" date="2023-04" db="EMBL/GenBank/DDBJ databases">
        <title>Ambrosiozyma monospora NBRC 10751.</title>
        <authorList>
            <person name="Ichikawa N."/>
            <person name="Sato H."/>
            <person name="Tonouchi N."/>
        </authorList>
    </citation>
    <scope>NUCLEOTIDE SEQUENCE</scope>
    <source>
        <strain evidence="1">NBRC 10751</strain>
    </source>
</reference>
<sequence length="108" mass="11959">MVKQRWNSNGVGGWKFEGSDEYDLGIASILYGLANDIPFGIGITGLFELEDSSMLLLLLFLLSLLSLFLLFLLLLLNPFFKFGLVASLDPFDPVVEEALEISNDNIVT</sequence>
<evidence type="ECO:0000313" key="2">
    <source>
        <dbReference type="Proteomes" id="UP001165064"/>
    </source>
</evidence>
<name>A0ACB5UA74_AMBMO</name>